<evidence type="ECO:0000256" key="4">
    <source>
        <dbReference type="ARBA" id="ARBA00022475"/>
    </source>
</evidence>
<dbReference type="PROSITE" id="PS01303">
    <property type="entry name" value="BCCT"/>
    <property type="match status" value="1"/>
</dbReference>
<feature type="transmembrane region" description="Helical" evidence="8">
    <location>
        <begin position="232"/>
        <end position="252"/>
    </location>
</feature>
<proteinExistence type="inferred from homology"/>
<dbReference type="OrthoDB" id="9775735at2"/>
<keyword evidence="4" id="KW-1003">Cell membrane</keyword>
<evidence type="ECO:0000256" key="3">
    <source>
        <dbReference type="ARBA" id="ARBA00022448"/>
    </source>
</evidence>
<dbReference type="InterPro" id="IPR000060">
    <property type="entry name" value="BCCT_transptr"/>
</dbReference>
<dbReference type="GO" id="GO:0022857">
    <property type="term" value="F:transmembrane transporter activity"/>
    <property type="evidence" value="ECO:0007669"/>
    <property type="project" value="InterPro"/>
</dbReference>
<gene>
    <name evidence="9" type="ORF">SAMN02745751_02832</name>
</gene>
<feature type="transmembrane region" description="Helical" evidence="8">
    <location>
        <begin position="264"/>
        <end position="284"/>
    </location>
</feature>
<keyword evidence="3" id="KW-0813">Transport</keyword>
<dbReference type="PANTHER" id="PTHR30047">
    <property type="entry name" value="HIGH-AFFINITY CHOLINE TRANSPORT PROTEIN-RELATED"/>
    <property type="match status" value="1"/>
</dbReference>
<dbReference type="PANTHER" id="PTHR30047:SF7">
    <property type="entry name" value="HIGH-AFFINITY CHOLINE TRANSPORT PROTEIN"/>
    <property type="match status" value="1"/>
</dbReference>
<feature type="transmembrane region" description="Helical" evidence="8">
    <location>
        <begin position="447"/>
        <end position="469"/>
    </location>
</feature>
<organism evidence="9 10">
    <name type="scientific">Dethiosulfatibacter aminovorans DSM 17477</name>
    <dbReference type="NCBI Taxonomy" id="1121476"/>
    <lineage>
        <taxon>Bacteria</taxon>
        <taxon>Bacillati</taxon>
        <taxon>Bacillota</taxon>
        <taxon>Tissierellia</taxon>
        <taxon>Dethiosulfatibacter</taxon>
    </lineage>
</organism>
<reference evidence="9 10" key="1">
    <citation type="submission" date="2016-11" db="EMBL/GenBank/DDBJ databases">
        <authorList>
            <person name="Jaros S."/>
            <person name="Januszkiewicz K."/>
            <person name="Wedrychowicz H."/>
        </authorList>
    </citation>
    <scope>NUCLEOTIDE SEQUENCE [LARGE SCALE GENOMIC DNA]</scope>
    <source>
        <strain evidence="9 10">DSM 17477</strain>
    </source>
</reference>
<dbReference type="GO" id="GO:0005886">
    <property type="term" value="C:plasma membrane"/>
    <property type="evidence" value="ECO:0007669"/>
    <property type="project" value="UniProtKB-SubCell"/>
</dbReference>
<feature type="transmembrane region" description="Helical" evidence="8">
    <location>
        <begin position="89"/>
        <end position="111"/>
    </location>
</feature>
<keyword evidence="5 8" id="KW-0812">Transmembrane</keyword>
<sequence length="532" mass="57971">MNLFGKFEIEKGVFYPPAVLLGVTLIFGLFFTDGFAAAASSVLSFMLIEFGWMFLLFVFIFFIGTLAIMISPIGNIRLGGKNAKPEMSVWSWCVIAICAGIATAMVFWGVAEPLTHFNNPPAFTGAEALTPESAVRGLQIAVFHWAYIPYSLFTLFGLAIGFAAYNLNLPFRVSSSLYPLLGDRIYGLPGKFVDGLSIFALIGGVITSLGFGTMQFAAGLDYMFGIVPTNTVYVSLIVLLTVAYTVSSYTGLQKGIKLLSNVNSIIYIFLVMFLFTFGPTRFLLNLGVETMGSYLVNLIPTAFNADAFNVGQGWNGGWTIFFWAWWVAYAPIVGMFLARIAIGRTIRSFVIVNVMIPGTFVFLWFTGFGGSAIYFDFFNSAGIMDVINASGLEVAMYALLQNMPIPMLTIPLGIMALGISFVTLADSMTSTIAVMTTKNTHSNEPPAAMKIFWGLMTGAVTVLCLLVAGTVGTQALQTMSIVSSFPIFFIELAVLISVVIMTSRQFINKYNSEADKVIDLEEKTIEKKDATI</sequence>
<feature type="transmembrane region" description="Helical" evidence="8">
    <location>
        <begin position="481"/>
        <end position="501"/>
    </location>
</feature>
<feature type="transmembrane region" description="Helical" evidence="8">
    <location>
        <begin position="192"/>
        <end position="212"/>
    </location>
</feature>
<feature type="transmembrane region" description="Helical" evidence="8">
    <location>
        <begin position="12"/>
        <end position="31"/>
    </location>
</feature>
<evidence type="ECO:0000256" key="2">
    <source>
        <dbReference type="ARBA" id="ARBA00005658"/>
    </source>
</evidence>
<dbReference type="EMBL" id="FQZL01000025">
    <property type="protein sequence ID" value="SHJ55587.1"/>
    <property type="molecule type" value="Genomic_DNA"/>
</dbReference>
<evidence type="ECO:0000256" key="7">
    <source>
        <dbReference type="ARBA" id="ARBA00023136"/>
    </source>
</evidence>
<feature type="transmembrane region" description="Helical" evidence="8">
    <location>
        <begin position="350"/>
        <end position="375"/>
    </location>
</feature>
<keyword evidence="6 8" id="KW-1133">Transmembrane helix</keyword>
<dbReference type="AlphaFoldDB" id="A0A1M6K9P9"/>
<feature type="transmembrane region" description="Helical" evidence="8">
    <location>
        <begin position="412"/>
        <end position="435"/>
    </location>
</feature>
<dbReference type="InterPro" id="IPR018093">
    <property type="entry name" value="BCCT_CS"/>
</dbReference>
<dbReference type="Proteomes" id="UP000184052">
    <property type="component" value="Unassembled WGS sequence"/>
</dbReference>
<protein>
    <submittedName>
        <fullName evidence="9">Choline/glycine/proline betaine transport protein</fullName>
    </submittedName>
</protein>
<evidence type="ECO:0000313" key="10">
    <source>
        <dbReference type="Proteomes" id="UP000184052"/>
    </source>
</evidence>
<dbReference type="STRING" id="1121476.SAMN02745751_02832"/>
<keyword evidence="10" id="KW-1185">Reference proteome</keyword>
<dbReference type="Pfam" id="PF02028">
    <property type="entry name" value="BCCT"/>
    <property type="match status" value="1"/>
</dbReference>
<dbReference type="RefSeq" id="WP_073050221.1">
    <property type="nucleotide sequence ID" value="NZ_FQZL01000025.1"/>
</dbReference>
<name>A0A1M6K9P9_9FIRM</name>
<comment type="similarity">
    <text evidence="2">Belongs to the BCCT transporter (TC 2.A.15) family.</text>
</comment>
<feature type="transmembrane region" description="Helical" evidence="8">
    <location>
        <begin position="43"/>
        <end position="68"/>
    </location>
</feature>
<accession>A0A1M6K9P9</accession>
<evidence type="ECO:0000313" key="9">
    <source>
        <dbReference type="EMBL" id="SHJ55587.1"/>
    </source>
</evidence>
<evidence type="ECO:0000256" key="1">
    <source>
        <dbReference type="ARBA" id="ARBA00004651"/>
    </source>
</evidence>
<comment type="subcellular location">
    <subcellularLocation>
        <location evidence="1">Cell membrane</location>
        <topology evidence="1">Multi-pass membrane protein</topology>
    </subcellularLocation>
</comment>
<keyword evidence="7 8" id="KW-0472">Membrane</keyword>
<evidence type="ECO:0000256" key="8">
    <source>
        <dbReference type="SAM" id="Phobius"/>
    </source>
</evidence>
<evidence type="ECO:0000256" key="6">
    <source>
        <dbReference type="ARBA" id="ARBA00022989"/>
    </source>
</evidence>
<feature type="transmembrane region" description="Helical" evidence="8">
    <location>
        <begin position="320"/>
        <end position="338"/>
    </location>
</feature>
<evidence type="ECO:0000256" key="5">
    <source>
        <dbReference type="ARBA" id="ARBA00022692"/>
    </source>
</evidence>
<feature type="transmembrane region" description="Helical" evidence="8">
    <location>
        <begin position="147"/>
        <end position="171"/>
    </location>
</feature>